<sequence>MPEYLAPGVYIEEIARGPQPIEGVATSTAALLGRTEHGDPNRPRLVTSYADYVRYFGETAPAGFMPVAVRGFFDNGGRRCYIARIVPAASDPAPASAEVGGFTIQAIGPGVSGNRIWVRLGPASTRGFRLQVFYYGANETVPGSIPTEPTGTPPRILDPDPMPDSTPEDFDDLDLDPLSPNYFGKRVNPYPETGSSALVRITAAPDVGTAVDTFQAAQLADGTGDEPTADPPTSADYVGFSVQVNQRTGLSALLLDPYRDVAIVYAPDADADTITEVITHCQLNRFRFAVIDSPRGQANITDLDPRTSNQTQYAAFYYPWIWVSHPRTGARTLVPPGGYVCGIYARSDNTRGVWKAPANEPIADALDLEFDIDQGQQEVLNPRGVNAIRRFPGRGIRVWGARTLSSDPLWKYVSVRRLFIFLEASIYFSTQWVVFEPNDDRLWARVRQTVTLFLRTQWREGALFGAREEEAFSVLVGRETMTEDDILNGRLIIEVGIAPVRPAEFVIFRVYQRTQEART</sequence>
<feature type="domain" description="Tail sheath protein subtilisin-like" evidence="3">
    <location>
        <begin position="257"/>
        <end position="404"/>
    </location>
</feature>
<comment type="similarity">
    <text evidence="1">Belongs to the myoviridae tail sheath protein family.</text>
</comment>
<protein>
    <submittedName>
        <fullName evidence="5">Phage tail protein</fullName>
    </submittedName>
</protein>
<dbReference type="PANTHER" id="PTHR35861">
    <property type="match status" value="1"/>
</dbReference>
<dbReference type="Pfam" id="PF04984">
    <property type="entry name" value="Phage_sheath_1"/>
    <property type="match status" value="1"/>
</dbReference>
<proteinExistence type="inferred from homology"/>
<gene>
    <name evidence="5" type="ORF">DF3PB_140012</name>
</gene>
<dbReference type="Pfam" id="PF17482">
    <property type="entry name" value="Phage_sheath_1C"/>
    <property type="match status" value="1"/>
</dbReference>
<dbReference type="PANTHER" id="PTHR35861:SF1">
    <property type="entry name" value="PHAGE TAIL SHEATH PROTEIN"/>
    <property type="match status" value="1"/>
</dbReference>
<dbReference type="InterPro" id="IPR052042">
    <property type="entry name" value="Tail_sheath_structural"/>
</dbReference>
<name>A0A380TBA7_9ZZZZ</name>
<dbReference type="Gene3D" id="3.40.50.11780">
    <property type="match status" value="2"/>
</dbReference>
<evidence type="ECO:0000256" key="1">
    <source>
        <dbReference type="ARBA" id="ARBA00008005"/>
    </source>
</evidence>
<dbReference type="EMBL" id="UIDG01000046">
    <property type="protein sequence ID" value="SUS04679.1"/>
    <property type="molecule type" value="Genomic_DNA"/>
</dbReference>
<dbReference type="InterPro" id="IPR020287">
    <property type="entry name" value="Tail_sheath_C"/>
</dbReference>
<dbReference type="AlphaFoldDB" id="A0A380TBA7"/>
<dbReference type="InterPro" id="IPR035089">
    <property type="entry name" value="Phage_sheath_subtilisin"/>
</dbReference>
<feature type="region of interest" description="Disordered" evidence="2">
    <location>
        <begin position="143"/>
        <end position="166"/>
    </location>
</feature>
<evidence type="ECO:0000259" key="3">
    <source>
        <dbReference type="Pfam" id="PF04984"/>
    </source>
</evidence>
<reference evidence="5" key="1">
    <citation type="submission" date="2018-07" db="EMBL/GenBank/DDBJ databases">
        <authorList>
            <person name="Quirk P.G."/>
            <person name="Krulwich T.A."/>
        </authorList>
    </citation>
    <scope>NUCLEOTIDE SEQUENCE</scope>
</reference>
<accession>A0A380TBA7</accession>
<evidence type="ECO:0000256" key="2">
    <source>
        <dbReference type="SAM" id="MobiDB-lite"/>
    </source>
</evidence>
<evidence type="ECO:0000313" key="5">
    <source>
        <dbReference type="EMBL" id="SUS04679.1"/>
    </source>
</evidence>
<evidence type="ECO:0000259" key="4">
    <source>
        <dbReference type="Pfam" id="PF17482"/>
    </source>
</evidence>
<organism evidence="5">
    <name type="scientific">metagenome</name>
    <dbReference type="NCBI Taxonomy" id="256318"/>
    <lineage>
        <taxon>unclassified sequences</taxon>
        <taxon>metagenomes</taxon>
    </lineage>
</organism>
<feature type="domain" description="Tail sheath protein C-terminal" evidence="4">
    <location>
        <begin position="405"/>
        <end position="512"/>
    </location>
</feature>